<dbReference type="PANTHER" id="PTHR11662:SF399">
    <property type="entry name" value="FI19708P1-RELATED"/>
    <property type="match status" value="1"/>
</dbReference>
<protein>
    <submittedName>
        <fullName evidence="5">Uncharacterized protein</fullName>
    </submittedName>
</protein>
<dbReference type="InterPro" id="IPR036259">
    <property type="entry name" value="MFS_trans_sf"/>
</dbReference>
<accession>A0A4Y2H3H1</accession>
<evidence type="ECO:0000256" key="3">
    <source>
        <dbReference type="ARBA" id="ARBA00022989"/>
    </source>
</evidence>
<gene>
    <name evidence="5" type="ORF">AVEN_218928_1</name>
</gene>
<dbReference type="GO" id="GO:0016020">
    <property type="term" value="C:membrane"/>
    <property type="evidence" value="ECO:0007669"/>
    <property type="project" value="UniProtKB-SubCell"/>
</dbReference>
<keyword evidence="4" id="KW-0472">Membrane</keyword>
<evidence type="ECO:0000256" key="2">
    <source>
        <dbReference type="ARBA" id="ARBA00022692"/>
    </source>
</evidence>
<dbReference type="Proteomes" id="UP000499080">
    <property type="component" value="Unassembled WGS sequence"/>
</dbReference>
<comment type="caution">
    <text evidence="5">The sequence shown here is derived from an EMBL/GenBank/DDBJ whole genome shotgun (WGS) entry which is preliminary data.</text>
</comment>
<dbReference type="OrthoDB" id="6431494at2759"/>
<dbReference type="PANTHER" id="PTHR11662">
    <property type="entry name" value="SOLUTE CARRIER FAMILY 17"/>
    <property type="match status" value="1"/>
</dbReference>
<keyword evidence="3" id="KW-1133">Transmembrane helix</keyword>
<dbReference type="GO" id="GO:0006820">
    <property type="term" value="P:monoatomic anion transport"/>
    <property type="evidence" value="ECO:0007669"/>
    <property type="project" value="TreeGrafter"/>
</dbReference>
<keyword evidence="2" id="KW-0812">Transmembrane</keyword>
<evidence type="ECO:0000313" key="5">
    <source>
        <dbReference type="EMBL" id="GBM59615.1"/>
    </source>
</evidence>
<reference evidence="5 6" key="1">
    <citation type="journal article" date="2019" name="Sci. Rep.">
        <title>Orb-weaving spider Araneus ventricosus genome elucidates the spidroin gene catalogue.</title>
        <authorList>
            <person name="Kono N."/>
            <person name="Nakamura H."/>
            <person name="Ohtoshi R."/>
            <person name="Moran D.A.P."/>
            <person name="Shinohara A."/>
            <person name="Yoshida Y."/>
            <person name="Fujiwara M."/>
            <person name="Mori M."/>
            <person name="Tomita M."/>
            <person name="Arakawa K."/>
        </authorList>
    </citation>
    <scope>NUCLEOTIDE SEQUENCE [LARGE SCALE GENOMIC DNA]</scope>
</reference>
<proteinExistence type="predicted"/>
<evidence type="ECO:0000313" key="6">
    <source>
        <dbReference type="Proteomes" id="UP000499080"/>
    </source>
</evidence>
<sequence>MICFHIVEYFIEERNFPLQNGLMSSFPYILQSAVGCLGGFISDEAIKKGLVTPIFARKLCNMLGCLGSITGLVISSVAGCDITVQIASFGITMTAGGLWYCSYMITYLDISPEYA</sequence>
<dbReference type="SUPFAM" id="SSF103473">
    <property type="entry name" value="MFS general substrate transporter"/>
    <property type="match status" value="1"/>
</dbReference>
<evidence type="ECO:0000256" key="1">
    <source>
        <dbReference type="ARBA" id="ARBA00004141"/>
    </source>
</evidence>
<dbReference type="InterPro" id="IPR050382">
    <property type="entry name" value="MFS_Na/Anion_cotransporter"/>
</dbReference>
<dbReference type="AlphaFoldDB" id="A0A4Y2H3H1"/>
<comment type="subcellular location">
    <subcellularLocation>
        <location evidence="1">Membrane</location>
        <topology evidence="1">Multi-pass membrane protein</topology>
    </subcellularLocation>
</comment>
<organism evidence="5 6">
    <name type="scientific">Araneus ventricosus</name>
    <name type="common">Orbweaver spider</name>
    <name type="synonym">Epeira ventricosa</name>
    <dbReference type="NCBI Taxonomy" id="182803"/>
    <lineage>
        <taxon>Eukaryota</taxon>
        <taxon>Metazoa</taxon>
        <taxon>Ecdysozoa</taxon>
        <taxon>Arthropoda</taxon>
        <taxon>Chelicerata</taxon>
        <taxon>Arachnida</taxon>
        <taxon>Araneae</taxon>
        <taxon>Araneomorphae</taxon>
        <taxon>Entelegynae</taxon>
        <taxon>Araneoidea</taxon>
        <taxon>Araneidae</taxon>
        <taxon>Araneus</taxon>
    </lineage>
</organism>
<evidence type="ECO:0000256" key="4">
    <source>
        <dbReference type="ARBA" id="ARBA00023136"/>
    </source>
</evidence>
<name>A0A4Y2H3H1_ARAVE</name>
<feature type="non-terminal residue" evidence="5">
    <location>
        <position position="115"/>
    </location>
</feature>
<dbReference type="GO" id="GO:0022857">
    <property type="term" value="F:transmembrane transporter activity"/>
    <property type="evidence" value="ECO:0007669"/>
    <property type="project" value="TreeGrafter"/>
</dbReference>
<dbReference type="EMBL" id="BGPR01001691">
    <property type="protein sequence ID" value="GBM59615.1"/>
    <property type="molecule type" value="Genomic_DNA"/>
</dbReference>
<keyword evidence="6" id="KW-1185">Reference proteome</keyword>